<dbReference type="GO" id="GO:0006506">
    <property type="term" value="P:GPI anchor biosynthetic process"/>
    <property type="evidence" value="ECO:0007669"/>
    <property type="project" value="TreeGrafter"/>
</dbReference>
<comment type="caution">
    <text evidence="2">The sequence shown here is derived from an EMBL/GenBank/DDBJ whole genome shotgun (WGS) entry which is preliminary data.</text>
</comment>
<evidence type="ECO:0000313" key="3">
    <source>
        <dbReference type="Proteomes" id="UP000619457"/>
    </source>
</evidence>
<dbReference type="InterPro" id="IPR036691">
    <property type="entry name" value="Endo/exonu/phosph_ase_sf"/>
</dbReference>
<dbReference type="PANTHER" id="PTHR14859">
    <property type="entry name" value="CALCOFLUOR WHITE HYPERSENSITIVE PROTEIN PRECURSOR"/>
    <property type="match status" value="1"/>
</dbReference>
<dbReference type="Proteomes" id="UP000619457">
    <property type="component" value="Unassembled WGS sequence"/>
</dbReference>
<accession>A0A918Q413</accession>
<dbReference type="AlphaFoldDB" id="A0A918Q413"/>
<dbReference type="GO" id="GO:0003824">
    <property type="term" value="F:catalytic activity"/>
    <property type="evidence" value="ECO:0007669"/>
    <property type="project" value="InterPro"/>
</dbReference>
<dbReference type="InterPro" id="IPR005135">
    <property type="entry name" value="Endo/exonuclease/phosphatase"/>
</dbReference>
<keyword evidence="3" id="KW-1185">Reference proteome</keyword>
<proteinExistence type="predicted"/>
<evidence type="ECO:0000313" key="2">
    <source>
        <dbReference type="EMBL" id="GGZ33127.1"/>
    </source>
</evidence>
<evidence type="ECO:0000259" key="1">
    <source>
        <dbReference type="Pfam" id="PF03372"/>
    </source>
</evidence>
<dbReference type="PANTHER" id="PTHR14859:SF15">
    <property type="entry name" value="ENDONUCLEASE_EXONUCLEASE_PHOSPHATASE DOMAIN-CONTAINING PROTEIN"/>
    <property type="match status" value="1"/>
</dbReference>
<dbReference type="RefSeq" id="WP_018475867.1">
    <property type="nucleotide sequence ID" value="NZ_BMWX01000004.1"/>
</dbReference>
<dbReference type="InterPro" id="IPR051916">
    <property type="entry name" value="GPI-anchor_lipid_remodeler"/>
</dbReference>
<organism evidence="2 3">
    <name type="scientific">Echinicola pacifica</name>
    <dbReference type="NCBI Taxonomy" id="346377"/>
    <lineage>
        <taxon>Bacteria</taxon>
        <taxon>Pseudomonadati</taxon>
        <taxon>Bacteroidota</taxon>
        <taxon>Cytophagia</taxon>
        <taxon>Cytophagales</taxon>
        <taxon>Cyclobacteriaceae</taxon>
        <taxon>Echinicola</taxon>
    </lineage>
</organism>
<gene>
    <name evidence="2" type="ORF">GCM10007049_28450</name>
</gene>
<feature type="domain" description="Endonuclease/exonuclease/phosphatase" evidence="1">
    <location>
        <begin position="24"/>
        <end position="246"/>
    </location>
</feature>
<dbReference type="Gene3D" id="3.60.10.10">
    <property type="entry name" value="Endonuclease/exonuclease/phosphatase"/>
    <property type="match status" value="1"/>
</dbReference>
<sequence length="256" mass="27921">MIITSCSAQNTTEPAGDESSLTVLSYNIHHSNPPTAGGLIDLESIAAVIMESEADIVGLQEVDIFTERSGKDLHMAKELAEMTGMDYFYFSKGIDFQGGEYGTAILSKFPLGEMETIPLPSPEGTEPRTLSLAKILHPALGEIYFANTHLDYTSVENSLAQAKKITETLAPKQQPVVMVGDFNAEPSSETIQFLDEYYIRTCGNSCAPTIPVVNPTKAIDFIMYSKEMGISTQSHEVIPESYASDHLPVKAVLNFE</sequence>
<dbReference type="SUPFAM" id="SSF56219">
    <property type="entry name" value="DNase I-like"/>
    <property type="match status" value="1"/>
</dbReference>
<dbReference type="EMBL" id="BMWX01000004">
    <property type="protein sequence ID" value="GGZ33127.1"/>
    <property type="molecule type" value="Genomic_DNA"/>
</dbReference>
<name>A0A918Q413_9BACT</name>
<protein>
    <recommendedName>
        <fullName evidence="1">Endonuclease/exonuclease/phosphatase domain-containing protein</fullName>
    </recommendedName>
</protein>
<reference evidence="2" key="1">
    <citation type="journal article" date="2014" name="Int. J. Syst. Evol. Microbiol.">
        <title>Complete genome sequence of Corynebacterium casei LMG S-19264T (=DSM 44701T), isolated from a smear-ripened cheese.</title>
        <authorList>
            <consortium name="US DOE Joint Genome Institute (JGI-PGF)"/>
            <person name="Walter F."/>
            <person name="Albersmeier A."/>
            <person name="Kalinowski J."/>
            <person name="Ruckert C."/>
        </authorList>
    </citation>
    <scope>NUCLEOTIDE SEQUENCE</scope>
    <source>
        <strain evidence="2">KCTC 12368</strain>
    </source>
</reference>
<dbReference type="Pfam" id="PF03372">
    <property type="entry name" value="Exo_endo_phos"/>
    <property type="match status" value="1"/>
</dbReference>
<reference evidence="2" key="2">
    <citation type="submission" date="2020-09" db="EMBL/GenBank/DDBJ databases">
        <authorList>
            <person name="Sun Q."/>
            <person name="Kim S."/>
        </authorList>
    </citation>
    <scope>NUCLEOTIDE SEQUENCE</scope>
    <source>
        <strain evidence="2">KCTC 12368</strain>
    </source>
</reference>
<dbReference type="GO" id="GO:0016020">
    <property type="term" value="C:membrane"/>
    <property type="evidence" value="ECO:0007669"/>
    <property type="project" value="GOC"/>
</dbReference>